<keyword evidence="11" id="KW-1185">Reference proteome</keyword>
<evidence type="ECO:0000256" key="4">
    <source>
        <dbReference type="ARBA" id="ARBA00022777"/>
    </source>
</evidence>
<keyword evidence="3 8" id="KW-0547">Nucleotide-binding</keyword>
<dbReference type="GO" id="GO:0036430">
    <property type="term" value="F:CMP kinase activity"/>
    <property type="evidence" value="ECO:0007669"/>
    <property type="project" value="RHEA"/>
</dbReference>
<comment type="catalytic activity">
    <reaction evidence="7 8">
        <text>CMP + ATP = CDP + ADP</text>
        <dbReference type="Rhea" id="RHEA:11600"/>
        <dbReference type="ChEBI" id="CHEBI:30616"/>
        <dbReference type="ChEBI" id="CHEBI:58069"/>
        <dbReference type="ChEBI" id="CHEBI:60377"/>
        <dbReference type="ChEBI" id="CHEBI:456216"/>
        <dbReference type="EC" id="2.7.4.25"/>
    </reaction>
</comment>
<evidence type="ECO:0000256" key="2">
    <source>
        <dbReference type="ARBA" id="ARBA00022679"/>
    </source>
</evidence>
<dbReference type="RefSeq" id="WP_023525382.1">
    <property type="nucleotide sequence ID" value="NZ_CP007243.1"/>
</dbReference>
<gene>
    <name evidence="8" type="primary">cmk</name>
    <name evidence="10" type="ORF">Y981_07185</name>
</gene>
<dbReference type="NCBIfam" id="TIGR00017">
    <property type="entry name" value="cmk"/>
    <property type="match status" value="1"/>
</dbReference>
<dbReference type="SUPFAM" id="SSF52540">
    <property type="entry name" value="P-loop containing nucleoside triphosphate hydrolases"/>
    <property type="match status" value="1"/>
</dbReference>
<evidence type="ECO:0000313" key="11">
    <source>
        <dbReference type="Proteomes" id="UP000027059"/>
    </source>
</evidence>
<evidence type="ECO:0000256" key="7">
    <source>
        <dbReference type="ARBA" id="ARBA00048478"/>
    </source>
</evidence>
<dbReference type="GO" id="GO:0005737">
    <property type="term" value="C:cytoplasm"/>
    <property type="evidence" value="ECO:0007669"/>
    <property type="project" value="UniProtKB-SubCell"/>
</dbReference>
<reference evidence="10 11" key="2">
    <citation type="journal article" date="2015" name="Biomed. Res. Int.">
        <title>Effects of Arsenite Resistance on the Growth and Functional Gene Expression of Leptospirillum ferriphilum and Acidithiobacillus thiooxidans in Pure Culture and Coculture.</title>
        <authorList>
            <person name="Jiang H."/>
            <person name="Liang Y."/>
            <person name="Yin H."/>
            <person name="Xiao Y."/>
            <person name="Guo X."/>
            <person name="Xu Y."/>
            <person name="Hu Q."/>
            <person name="Liu H."/>
            <person name="Liu X."/>
        </authorList>
    </citation>
    <scope>NUCLEOTIDE SEQUENCE [LARGE SCALE GENOMIC DNA]</scope>
    <source>
        <strain evidence="10 11">YSK</strain>
    </source>
</reference>
<dbReference type="HOGENOM" id="CLU_079959_0_2_0"/>
<evidence type="ECO:0000256" key="3">
    <source>
        <dbReference type="ARBA" id="ARBA00022741"/>
    </source>
</evidence>
<dbReference type="HAMAP" id="MF_00238">
    <property type="entry name" value="Cytidyl_kinase_type1"/>
    <property type="match status" value="1"/>
</dbReference>
<feature type="domain" description="Cytidylate kinase" evidence="9">
    <location>
        <begin position="7"/>
        <end position="219"/>
    </location>
</feature>
<dbReference type="CDD" id="cd02020">
    <property type="entry name" value="CMPK"/>
    <property type="match status" value="1"/>
</dbReference>
<evidence type="ECO:0000313" key="10">
    <source>
        <dbReference type="EMBL" id="AIA30611.1"/>
    </source>
</evidence>
<dbReference type="OrthoDB" id="9807434at2"/>
<comment type="subcellular location">
    <subcellularLocation>
        <location evidence="8">Cytoplasm</location>
    </subcellularLocation>
</comment>
<dbReference type="GO" id="GO:0006220">
    <property type="term" value="P:pyrimidine nucleotide metabolic process"/>
    <property type="evidence" value="ECO:0007669"/>
    <property type="project" value="UniProtKB-UniRule"/>
</dbReference>
<keyword evidence="2 8" id="KW-0808">Transferase</keyword>
<keyword evidence="5 8" id="KW-0067">ATP-binding</keyword>
<dbReference type="Gene3D" id="3.40.50.300">
    <property type="entry name" value="P-loop containing nucleotide triphosphate hydrolases"/>
    <property type="match status" value="1"/>
</dbReference>
<comment type="catalytic activity">
    <reaction evidence="6 8">
        <text>dCMP + ATP = dCDP + ADP</text>
        <dbReference type="Rhea" id="RHEA:25094"/>
        <dbReference type="ChEBI" id="CHEBI:30616"/>
        <dbReference type="ChEBI" id="CHEBI:57566"/>
        <dbReference type="ChEBI" id="CHEBI:58593"/>
        <dbReference type="ChEBI" id="CHEBI:456216"/>
        <dbReference type="EC" id="2.7.4.25"/>
    </reaction>
</comment>
<comment type="similarity">
    <text evidence="1 8">Belongs to the cytidylate kinase family. Type 1 subfamily.</text>
</comment>
<dbReference type="GO" id="GO:0005524">
    <property type="term" value="F:ATP binding"/>
    <property type="evidence" value="ECO:0007669"/>
    <property type="project" value="UniProtKB-UniRule"/>
</dbReference>
<dbReference type="InterPro" id="IPR027417">
    <property type="entry name" value="P-loop_NTPase"/>
</dbReference>
<organism evidence="10 11">
    <name type="scientific">Leptospirillum ferriphilum YSK</name>
    <dbReference type="NCBI Taxonomy" id="1441628"/>
    <lineage>
        <taxon>Bacteria</taxon>
        <taxon>Pseudomonadati</taxon>
        <taxon>Nitrospirota</taxon>
        <taxon>Nitrospiria</taxon>
        <taxon>Nitrospirales</taxon>
        <taxon>Nitrospiraceae</taxon>
        <taxon>Leptospirillum</taxon>
    </lineage>
</organism>
<dbReference type="KEGG" id="lfp:Y981_07185"/>
<protein>
    <recommendedName>
        <fullName evidence="8">Cytidylate kinase</fullName>
        <shortName evidence="8">CK</shortName>
        <ecNumber evidence="8">2.7.4.25</ecNumber>
    </recommendedName>
    <alternativeName>
        <fullName evidence="8">Cytidine monophosphate kinase</fullName>
        <shortName evidence="8">CMP kinase</shortName>
    </alternativeName>
</protein>
<evidence type="ECO:0000256" key="1">
    <source>
        <dbReference type="ARBA" id="ARBA00009427"/>
    </source>
</evidence>
<dbReference type="EMBL" id="CP007243">
    <property type="protein sequence ID" value="AIA30611.1"/>
    <property type="molecule type" value="Genomic_DNA"/>
</dbReference>
<dbReference type="Pfam" id="PF02224">
    <property type="entry name" value="Cytidylate_kin"/>
    <property type="match status" value="1"/>
</dbReference>
<dbReference type="Proteomes" id="UP000027059">
    <property type="component" value="Chromosome"/>
</dbReference>
<accession>A0A059XZA2</accession>
<dbReference type="GO" id="GO:0036431">
    <property type="term" value="F:dCMP kinase activity"/>
    <property type="evidence" value="ECO:0007669"/>
    <property type="project" value="InterPro"/>
</dbReference>
<evidence type="ECO:0000256" key="5">
    <source>
        <dbReference type="ARBA" id="ARBA00022840"/>
    </source>
</evidence>
<evidence type="ECO:0000256" key="8">
    <source>
        <dbReference type="HAMAP-Rule" id="MF_00238"/>
    </source>
</evidence>
<dbReference type="AlphaFoldDB" id="A0A059XZA2"/>
<evidence type="ECO:0000259" key="9">
    <source>
        <dbReference type="Pfam" id="PF02224"/>
    </source>
</evidence>
<proteinExistence type="inferred from homology"/>
<reference evidence="11" key="1">
    <citation type="submission" date="2014-02" db="EMBL/GenBank/DDBJ databases">
        <title>Complete genome sequence and comparative genomic analysis of the nitrogen-fixing bacterium Leptospirillum ferriphilum YSK.</title>
        <authorList>
            <person name="Guo X."/>
            <person name="Yin H."/>
            <person name="Liang Y."/>
            <person name="Hu Q."/>
            <person name="Ma L."/>
            <person name="Xiao Y."/>
            <person name="Zhang X."/>
            <person name="Qiu G."/>
            <person name="Liu X."/>
        </authorList>
    </citation>
    <scope>NUCLEOTIDE SEQUENCE [LARGE SCALE GENOMIC DNA]</scope>
    <source>
        <strain evidence="11">YSK</strain>
    </source>
</reference>
<name>A0A059XZA2_9BACT</name>
<dbReference type="InterPro" id="IPR003136">
    <property type="entry name" value="Cytidylate_kin"/>
</dbReference>
<keyword evidence="4 8" id="KW-0418">Kinase</keyword>
<sequence length="221" mass="24517">MLKKGSIAIDGPSASGKSSLARALAHTLQWVHADTGALYRAVALSLTKADLAEAPENAICQHLKDRTISYSIRDNSTRVLLNGEDITDFLRSEEIGRTASRISQIPCVRKYLFQIQRNLGEKGGVVMDGRDIGSVILPDASLKIFLLADVRTRALRRLSELEQQGIPANLDIIQKDLEERDKRDRTRSLAPLIQAPDALLLDNSHMTIEDSVKWILQKLPN</sequence>
<keyword evidence="8" id="KW-0963">Cytoplasm</keyword>
<evidence type="ECO:0000256" key="6">
    <source>
        <dbReference type="ARBA" id="ARBA00047615"/>
    </source>
</evidence>
<dbReference type="EC" id="2.7.4.25" evidence="8"/>
<dbReference type="InterPro" id="IPR011994">
    <property type="entry name" value="Cytidylate_kinase_dom"/>
</dbReference>
<feature type="binding site" evidence="8">
    <location>
        <begin position="11"/>
        <end position="19"/>
    </location>
    <ligand>
        <name>ATP</name>
        <dbReference type="ChEBI" id="CHEBI:30616"/>
    </ligand>
</feature>